<accession>H1RZ06</accession>
<organism evidence="2 3">
    <name type="scientific">Cupriavidus basilensis OR16</name>
    <dbReference type="NCBI Taxonomy" id="1127483"/>
    <lineage>
        <taxon>Bacteria</taxon>
        <taxon>Pseudomonadati</taxon>
        <taxon>Pseudomonadota</taxon>
        <taxon>Betaproteobacteria</taxon>
        <taxon>Burkholderiales</taxon>
        <taxon>Burkholderiaceae</taxon>
        <taxon>Cupriavidus</taxon>
    </lineage>
</organism>
<dbReference type="InterPro" id="IPR006016">
    <property type="entry name" value="UspA"/>
</dbReference>
<dbReference type="Proteomes" id="UP000005808">
    <property type="component" value="Unassembled WGS sequence"/>
</dbReference>
<dbReference type="AlphaFoldDB" id="H1RZ06"/>
<proteinExistence type="predicted"/>
<evidence type="ECO:0000313" key="2">
    <source>
        <dbReference type="EMBL" id="EHP44537.1"/>
    </source>
</evidence>
<gene>
    <name evidence="2" type="ORF">OR16_02620</name>
</gene>
<feature type="domain" description="UspA" evidence="1">
    <location>
        <begin position="9"/>
        <end position="73"/>
    </location>
</feature>
<evidence type="ECO:0000259" key="1">
    <source>
        <dbReference type="Pfam" id="PF00582"/>
    </source>
</evidence>
<dbReference type="SUPFAM" id="SSF52402">
    <property type="entry name" value="Adenine nucleotide alpha hydrolases-like"/>
    <property type="match status" value="1"/>
</dbReference>
<protein>
    <submittedName>
        <fullName evidence="2">Universal stress protein, UspA family</fullName>
    </submittedName>
</protein>
<dbReference type="EMBL" id="AHJE01000005">
    <property type="protein sequence ID" value="EHP44537.1"/>
    <property type="molecule type" value="Genomic_DNA"/>
</dbReference>
<sequence>MDAVSTVLAPVAQEIHRHWLTGDPAHAIMRLAAQLDADAIVVGAKRRGALASAILGSVATARFARSDVPVLAVNLPETQTPIRESQASP</sequence>
<dbReference type="Pfam" id="PF00582">
    <property type="entry name" value="Usp"/>
    <property type="match status" value="1"/>
</dbReference>
<dbReference type="Gene3D" id="3.40.50.620">
    <property type="entry name" value="HUPs"/>
    <property type="match status" value="1"/>
</dbReference>
<evidence type="ECO:0000313" key="3">
    <source>
        <dbReference type="Proteomes" id="UP000005808"/>
    </source>
</evidence>
<dbReference type="CDD" id="cd00293">
    <property type="entry name" value="USP-like"/>
    <property type="match status" value="1"/>
</dbReference>
<reference evidence="2 3" key="1">
    <citation type="journal article" date="2012" name="J. Bacteriol.">
        <title>De Novo Genome Project of Cupriavidus basilensis OR16.</title>
        <authorList>
            <person name="Cserhati M."/>
            <person name="Kriszt B."/>
            <person name="Szoboszlay S."/>
            <person name="Toth A."/>
            <person name="Szabo I."/>
            <person name="Tancsics A."/>
            <person name="Nagy I."/>
            <person name="Horvath B."/>
            <person name="Nagy I."/>
            <person name="Kukolya J."/>
        </authorList>
    </citation>
    <scope>NUCLEOTIDE SEQUENCE [LARGE SCALE GENOMIC DNA]</scope>
    <source>
        <strain evidence="2 3">OR16</strain>
    </source>
</reference>
<comment type="caution">
    <text evidence="2">The sequence shown here is derived from an EMBL/GenBank/DDBJ whole genome shotgun (WGS) entry which is preliminary data.</text>
</comment>
<name>H1RZ06_9BURK</name>
<dbReference type="PATRIC" id="fig|1127483.3.peg.538"/>
<dbReference type="InterPro" id="IPR014729">
    <property type="entry name" value="Rossmann-like_a/b/a_fold"/>
</dbReference>